<dbReference type="AlphaFoldDB" id="A0A4Q1KBY4"/>
<dbReference type="RefSeq" id="WP_129460094.1">
    <property type="nucleotide sequence ID" value="NZ_SBKN01000001.1"/>
</dbReference>
<comment type="caution">
    <text evidence="1">The sequence shown here is derived from an EMBL/GenBank/DDBJ whole genome shotgun (WGS) entry which is preliminary data.</text>
</comment>
<evidence type="ECO:0000313" key="1">
    <source>
        <dbReference type="EMBL" id="RXR24131.1"/>
    </source>
</evidence>
<keyword evidence="2" id="KW-1185">Reference proteome</keyword>
<protein>
    <submittedName>
        <fullName evidence="1">Uncharacterized protein</fullName>
    </submittedName>
</protein>
<name>A0A4Q1KBY4_9FLAO</name>
<evidence type="ECO:0000313" key="2">
    <source>
        <dbReference type="Proteomes" id="UP000289857"/>
    </source>
</evidence>
<proteinExistence type="predicted"/>
<dbReference type="OrthoDB" id="338827at2"/>
<accession>A0A4Q1KBY4</accession>
<gene>
    <name evidence="1" type="ORF">EQG61_01445</name>
</gene>
<reference evidence="2" key="1">
    <citation type="submission" date="2019-01" db="EMBL/GenBank/DDBJ databases">
        <title>Cytophagaceae bacterium strain CAR-16.</title>
        <authorList>
            <person name="Chen W.-M."/>
        </authorList>
    </citation>
    <scope>NUCLEOTIDE SEQUENCE [LARGE SCALE GENOMIC DNA]</scope>
    <source>
        <strain evidence="2">WWJ-16</strain>
    </source>
</reference>
<sequence>MKLGRLIRIGLLFIGSLYFYSCSSHEENYEAVPESPVVCDLTQVPYAKLSDYHFFEGELKNLQPVYGVLPYKPASELFTDYALKKRFVWMPKNTKATYVSDADILELPVGSVLIKVFYYDTVLPNLTTQIIETRLMIRKADGWIFAEYIWNPDQSDAFLETVSTTRSLSIQQGNEVLNFTYRTPNTTMECNRCHGNIVTLKKNPIGIKPQNLNWNYSYGTETTNQLSKWTSYGYLENNLPNSISSIINYNDTSQNLDLRIRSYFDANCAHCHKDGGEAQVHPLRMEFKDTTDPENMGVGVAALHQLPGYNGRIVQPNNIGQSILHYRVNTTTDLFYIMPALGRSVKHKEGVQLVEDWINSF</sequence>
<organism evidence="1 2">
    <name type="scientific">Flavobacterium stagni</name>
    <dbReference type="NCBI Taxonomy" id="2506421"/>
    <lineage>
        <taxon>Bacteria</taxon>
        <taxon>Pseudomonadati</taxon>
        <taxon>Bacteroidota</taxon>
        <taxon>Flavobacteriia</taxon>
        <taxon>Flavobacteriales</taxon>
        <taxon>Flavobacteriaceae</taxon>
        <taxon>Flavobacterium</taxon>
    </lineage>
</organism>
<dbReference type="EMBL" id="SBKN01000001">
    <property type="protein sequence ID" value="RXR24131.1"/>
    <property type="molecule type" value="Genomic_DNA"/>
</dbReference>
<dbReference type="Proteomes" id="UP000289857">
    <property type="component" value="Unassembled WGS sequence"/>
</dbReference>